<protein>
    <recommendedName>
        <fullName evidence="3">DUF3574 domain-containing protein</fullName>
    </recommendedName>
</protein>
<evidence type="ECO:0000313" key="1">
    <source>
        <dbReference type="EMBL" id="VFJ13601.1"/>
    </source>
</evidence>
<keyword evidence="2" id="KW-1185">Reference proteome</keyword>
<organism evidence="1 2">
    <name type="scientific">Candidatus Nitrosocosmicus franklandianus</name>
    <dbReference type="NCBI Taxonomy" id="1798806"/>
    <lineage>
        <taxon>Archaea</taxon>
        <taxon>Nitrososphaerota</taxon>
        <taxon>Nitrososphaeria</taxon>
        <taxon>Nitrososphaerales</taxon>
        <taxon>Nitrososphaeraceae</taxon>
        <taxon>Candidatus Nitrosocosmicus</taxon>
    </lineage>
</organism>
<dbReference type="KEGG" id="nfn:NFRAN_1279"/>
<gene>
    <name evidence="1" type="ORF">NFRAN_1279</name>
</gene>
<accession>A0A484I8Q7</accession>
<dbReference type="AlphaFoldDB" id="A0A484I8Q7"/>
<dbReference type="OrthoDB" id="378386at2157"/>
<dbReference type="EMBL" id="LR216287">
    <property type="protein sequence ID" value="VFJ13601.1"/>
    <property type="molecule type" value="Genomic_DNA"/>
</dbReference>
<dbReference type="GeneID" id="39420664"/>
<dbReference type="Proteomes" id="UP000294299">
    <property type="component" value="Chromosome NFRAN"/>
</dbReference>
<name>A0A484I8Q7_9ARCH</name>
<proteinExistence type="predicted"/>
<reference evidence="1 2" key="1">
    <citation type="submission" date="2019-02" db="EMBL/GenBank/DDBJ databases">
        <authorList>
            <person name="Lehtovirta-Morley E L."/>
        </authorList>
    </citation>
    <scope>NUCLEOTIDE SEQUENCE [LARGE SCALE GENOMIC DNA]</scope>
    <source>
        <strain evidence="1">NFRAN1</strain>
    </source>
</reference>
<evidence type="ECO:0008006" key="3">
    <source>
        <dbReference type="Google" id="ProtNLM"/>
    </source>
</evidence>
<evidence type="ECO:0000313" key="2">
    <source>
        <dbReference type="Proteomes" id="UP000294299"/>
    </source>
</evidence>
<sequence length="168" mass="19093">MIKNSMFFTLTTMFLVVVAFSGILSSVISVQAQSNNITTAGTIDQLISNPTEQDRESSLEPQFKAEILIPTHYNNGTSIEQEKYNALFNELVKEFGAVSENNSTINGYWINPQDNKAYVDKNKVYWIIVPDTEENRQYFANLKSKLESLFDQESILIYFTPVLSLLSK</sequence>
<dbReference type="RefSeq" id="WP_134483554.1">
    <property type="nucleotide sequence ID" value="NZ_LR216287.1"/>
</dbReference>